<proteinExistence type="predicted"/>
<name>A0A1J4NW82_9ACTN</name>
<evidence type="ECO:0000256" key="1">
    <source>
        <dbReference type="SAM" id="MobiDB-lite"/>
    </source>
</evidence>
<reference evidence="2" key="1">
    <citation type="submission" date="2016-10" db="EMBL/GenBank/DDBJ databases">
        <title>Genome sequence of Streptomyces mangrovisoli MUSC 149.</title>
        <authorList>
            <person name="Lee L.-H."/>
            <person name="Ser H.-L."/>
        </authorList>
    </citation>
    <scope>NUCLEOTIDE SEQUENCE [LARGE SCALE GENOMIC DNA]</scope>
    <source>
        <strain evidence="2">MUSC 149</strain>
    </source>
</reference>
<dbReference type="AlphaFoldDB" id="A0A1J4NW82"/>
<evidence type="ECO:0000313" key="2">
    <source>
        <dbReference type="EMBL" id="OIJ66346.1"/>
    </source>
</evidence>
<gene>
    <name evidence="2" type="ORF">WN71_018685</name>
</gene>
<organism evidence="2 3">
    <name type="scientific">Streptomyces mangrovisoli</name>
    <dbReference type="NCBI Taxonomy" id="1428628"/>
    <lineage>
        <taxon>Bacteria</taxon>
        <taxon>Bacillati</taxon>
        <taxon>Actinomycetota</taxon>
        <taxon>Actinomycetes</taxon>
        <taxon>Kitasatosporales</taxon>
        <taxon>Streptomycetaceae</taxon>
        <taxon>Streptomyces</taxon>
    </lineage>
</organism>
<dbReference type="STRING" id="1428628.WN71_018685"/>
<comment type="caution">
    <text evidence="2">The sequence shown here is derived from an EMBL/GenBank/DDBJ whole genome shotgun (WGS) entry which is preliminary data.</text>
</comment>
<dbReference type="OrthoDB" id="4051290at2"/>
<evidence type="ECO:0000313" key="3">
    <source>
        <dbReference type="Proteomes" id="UP000034196"/>
    </source>
</evidence>
<dbReference type="Proteomes" id="UP000034196">
    <property type="component" value="Unassembled WGS sequence"/>
</dbReference>
<feature type="region of interest" description="Disordered" evidence="1">
    <location>
        <begin position="1"/>
        <end position="77"/>
    </location>
</feature>
<dbReference type="RefSeq" id="WP_046586410.1">
    <property type="nucleotide sequence ID" value="NZ_LAVA02000041.1"/>
</dbReference>
<dbReference type="EMBL" id="LAVA02000041">
    <property type="protein sequence ID" value="OIJ66346.1"/>
    <property type="molecule type" value="Genomic_DNA"/>
</dbReference>
<keyword evidence="3" id="KW-1185">Reference proteome</keyword>
<sequence length="394" mass="43822">MTTSGFDPEQGAQDGPPPPRQPAPPPYTAPGTGYEQALSAPIPAPPQTPPYGIPSPSYGVPDGSLDPLPIPTAAGRGGAAAASDSVLIGLWGAPRAGKTTYLAALPVAAMQQQRQGSANWVVVGMSQDANDFLIENVTRLTSERRFPVPTLAPVGMSWSFTGTERGALRPRGRDVSFVLEIQDFSGESFWKKDTRSVDPAAVDHLARSQGIIYLFDPLLDAEEHTRSLDYFYATLTQLAARVRDEGRFHRNRLPHHVSVCVTKFDHPSVFRPSVEARWVTQEQTGSRIPRIPDNLGNAYFDWVCDDFRGATARLVRDGLRNFFHEDRISYYASSAIGFRLNPQNIFDYRNYANVEMVDGEPRICTPPIPINVIEPLVDLERKIRTDRRRRWRRP</sequence>
<protein>
    <submittedName>
        <fullName evidence="2">Uncharacterized protein</fullName>
    </submittedName>
</protein>
<feature type="compositionally biased region" description="Pro residues" evidence="1">
    <location>
        <begin position="42"/>
        <end position="53"/>
    </location>
</feature>
<feature type="compositionally biased region" description="Pro residues" evidence="1">
    <location>
        <begin position="15"/>
        <end position="28"/>
    </location>
</feature>
<accession>A0A1J4NW82</accession>